<dbReference type="GO" id="GO:0005886">
    <property type="term" value="C:plasma membrane"/>
    <property type="evidence" value="ECO:0007669"/>
    <property type="project" value="TreeGrafter"/>
</dbReference>
<sequence length="475" mass="50291">MAFDTGDTAWMLMSAALVCLMTPGLAFFYGGLVHHNSTLLIVFQSFVSMAIVDVVWYVIGYSMAFSGGENNLGIIGDAEKAFLIGVDDTSISGTIPEMVFFVYQMMFAIITPALITGAWADRVRFHAYCMFLPYWLLLGGIVVHATAGMAAVASVMYVGSRPNPEATPHSIPLMAIGTALLWFGWFGFNAGSALSVATEIDGIDYSVCALAFVNTEISASIAALVWMLLDWTIDGRPKLTGFLTGAIAGLATITPAAGFVEAYAAIVIGCLAGAVCWLAVWLKNRWDFDDALDVFGVHGVGGVLGSILLGLFATAKVNPSGADGAFYGGGGALFGKQIVAVLFASFHSFVFTYGGLWIIDMIFPVTVIHGGPECELDQAEFGEVAYGTSSPSGSPFGSPKIISNTTATKRLTANKPKPSKKTLDVCEIPDRVLSFSSSRGNSPKHSWGNSPRGTSPKGVNGAQKADRIDEEKVEV</sequence>
<name>A0A0G4G8J9_VITBC</name>
<accession>A0A0G4G8J9</accession>
<keyword evidence="3" id="KW-0813">Transport</keyword>
<keyword evidence="12" id="KW-1185">Reference proteome</keyword>
<evidence type="ECO:0000256" key="1">
    <source>
        <dbReference type="ARBA" id="ARBA00004141"/>
    </source>
</evidence>
<feature type="transmembrane region" description="Helical" evidence="9">
    <location>
        <begin position="12"/>
        <end position="32"/>
    </location>
</feature>
<dbReference type="OMA" id="QWIFWGY"/>
<evidence type="ECO:0000313" key="12">
    <source>
        <dbReference type="Proteomes" id="UP000041254"/>
    </source>
</evidence>
<dbReference type="InParanoid" id="A0A0G4G8J9"/>
<reference evidence="11 12" key="1">
    <citation type="submission" date="2014-11" db="EMBL/GenBank/DDBJ databases">
        <authorList>
            <person name="Zhu J."/>
            <person name="Qi W."/>
            <person name="Song R."/>
        </authorList>
    </citation>
    <scope>NUCLEOTIDE SEQUENCE [LARGE SCALE GENOMIC DNA]</scope>
</reference>
<dbReference type="SUPFAM" id="SSF111352">
    <property type="entry name" value="Ammonium transporter"/>
    <property type="match status" value="1"/>
</dbReference>
<feature type="transmembrane region" description="Helical" evidence="9">
    <location>
        <begin position="171"/>
        <end position="191"/>
    </location>
</feature>
<keyword evidence="6 9" id="KW-0472">Membrane</keyword>
<dbReference type="Pfam" id="PF00909">
    <property type="entry name" value="Ammonium_transp"/>
    <property type="match status" value="2"/>
</dbReference>
<dbReference type="Proteomes" id="UP000041254">
    <property type="component" value="Unassembled WGS sequence"/>
</dbReference>
<dbReference type="InterPro" id="IPR029020">
    <property type="entry name" value="Ammonium/urea_transptr"/>
</dbReference>
<dbReference type="OrthoDB" id="534912at2759"/>
<evidence type="ECO:0000256" key="5">
    <source>
        <dbReference type="ARBA" id="ARBA00022989"/>
    </source>
</evidence>
<comment type="subcellular location">
    <subcellularLocation>
        <location evidence="1">Membrane</location>
        <topology evidence="1">Multi-pass membrane protein</topology>
    </subcellularLocation>
</comment>
<dbReference type="InterPro" id="IPR024041">
    <property type="entry name" value="NH4_transpt_AmtB-like_dom"/>
</dbReference>
<gene>
    <name evidence="11" type="ORF">Vbra_3317</name>
</gene>
<evidence type="ECO:0000256" key="4">
    <source>
        <dbReference type="ARBA" id="ARBA00022692"/>
    </source>
</evidence>
<feature type="compositionally biased region" description="Polar residues" evidence="8">
    <location>
        <begin position="434"/>
        <end position="453"/>
    </location>
</feature>
<proteinExistence type="inferred from homology"/>
<dbReference type="PANTHER" id="PTHR43029:SF10">
    <property type="entry name" value="AMMONIUM TRANSPORTER MEP2"/>
    <property type="match status" value="1"/>
</dbReference>
<keyword evidence="5 9" id="KW-1133">Transmembrane helix</keyword>
<evidence type="ECO:0000256" key="6">
    <source>
        <dbReference type="ARBA" id="ARBA00023136"/>
    </source>
</evidence>
<evidence type="ECO:0000256" key="2">
    <source>
        <dbReference type="ARBA" id="ARBA00005887"/>
    </source>
</evidence>
<dbReference type="STRING" id="1169540.A0A0G4G8J9"/>
<dbReference type="VEuPathDB" id="CryptoDB:Vbra_3317"/>
<feature type="region of interest" description="Disordered" evidence="8">
    <location>
        <begin position="434"/>
        <end position="475"/>
    </location>
</feature>
<evidence type="ECO:0000313" key="11">
    <source>
        <dbReference type="EMBL" id="CEM25156.1"/>
    </source>
</evidence>
<evidence type="ECO:0000256" key="7">
    <source>
        <dbReference type="ARBA" id="ARBA00023177"/>
    </source>
</evidence>
<feature type="transmembrane region" description="Helical" evidence="9">
    <location>
        <begin position="132"/>
        <end position="159"/>
    </location>
</feature>
<dbReference type="EMBL" id="CDMY01000592">
    <property type="protein sequence ID" value="CEM25156.1"/>
    <property type="molecule type" value="Genomic_DNA"/>
</dbReference>
<comment type="similarity">
    <text evidence="2">Belongs to the ammonia transporter channel (TC 1.A.11.2) family.</text>
</comment>
<feature type="domain" description="Ammonium transporter AmtB-like" evidence="10">
    <location>
        <begin position="9"/>
        <end position="136"/>
    </location>
</feature>
<dbReference type="AlphaFoldDB" id="A0A0G4G8J9"/>
<dbReference type="PhylomeDB" id="A0A0G4G8J9"/>
<keyword evidence="7" id="KW-0924">Ammonia transport</keyword>
<evidence type="ECO:0000259" key="10">
    <source>
        <dbReference type="Pfam" id="PF00909"/>
    </source>
</evidence>
<organism evidence="11 12">
    <name type="scientific">Vitrella brassicaformis (strain CCMP3155)</name>
    <dbReference type="NCBI Taxonomy" id="1169540"/>
    <lineage>
        <taxon>Eukaryota</taxon>
        <taxon>Sar</taxon>
        <taxon>Alveolata</taxon>
        <taxon>Colpodellida</taxon>
        <taxon>Vitrellaceae</taxon>
        <taxon>Vitrella</taxon>
    </lineage>
</organism>
<dbReference type="InterPro" id="IPR001905">
    <property type="entry name" value="Ammonium_transpt"/>
</dbReference>
<feature type="domain" description="Ammonium transporter AmtB-like" evidence="10">
    <location>
        <begin position="139"/>
        <end position="386"/>
    </location>
</feature>
<evidence type="ECO:0000256" key="3">
    <source>
        <dbReference type="ARBA" id="ARBA00022448"/>
    </source>
</evidence>
<dbReference type="Gene3D" id="1.10.3430.10">
    <property type="entry name" value="Ammonium transporter AmtB like domains"/>
    <property type="match status" value="2"/>
</dbReference>
<protein>
    <recommendedName>
        <fullName evidence="10">Ammonium transporter AmtB-like domain-containing protein</fullName>
    </recommendedName>
</protein>
<feature type="transmembrane region" description="Helical" evidence="9">
    <location>
        <begin position="100"/>
        <end position="120"/>
    </location>
</feature>
<feature type="transmembrane region" description="Helical" evidence="9">
    <location>
        <begin position="263"/>
        <end position="282"/>
    </location>
</feature>
<evidence type="ECO:0000256" key="8">
    <source>
        <dbReference type="SAM" id="MobiDB-lite"/>
    </source>
</evidence>
<feature type="transmembrane region" description="Helical" evidence="9">
    <location>
        <begin position="294"/>
        <end position="317"/>
    </location>
</feature>
<dbReference type="PANTHER" id="PTHR43029">
    <property type="entry name" value="AMMONIUM TRANSPORTER MEP2"/>
    <property type="match status" value="1"/>
</dbReference>
<keyword evidence="4 9" id="KW-0812">Transmembrane</keyword>
<dbReference type="GO" id="GO:0008519">
    <property type="term" value="F:ammonium channel activity"/>
    <property type="evidence" value="ECO:0007669"/>
    <property type="project" value="InterPro"/>
</dbReference>
<feature type="compositionally biased region" description="Basic and acidic residues" evidence="8">
    <location>
        <begin position="464"/>
        <end position="475"/>
    </location>
</feature>
<feature type="transmembrane region" description="Helical" evidence="9">
    <location>
        <begin position="203"/>
        <end position="227"/>
    </location>
</feature>
<evidence type="ECO:0000256" key="9">
    <source>
        <dbReference type="SAM" id="Phobius"/>
    </source>
</evidence>
<feature type="transmembrane region" description="Helical" evidence="9">
    <location>
        <begin position="38"/>
        <end position="59"/>
    </location>
</feature>
<feature type="transmembrane region" description="Helical" evidence="9">
    <location>
        <begin position="337"/>
        <end position="359"/>
    </location>
</feature>